<proteinExistence type="inferred from homology"/>
<name>A0A4R2MDZ1_RUBGE</name>
<dbReference type="PROSITE" id="PS00924">
    <property type="entry name" value="ASP_GLU_RACEMASE_2"/>
    <property type="match status" value="1"/>
</dbReference>
<dbReference type="Pfam" id="PF01177">
    <property type="entry name" value="Asp_Glu_race"/>
    <property type="match status" value="1"/>
</dbReference>
<dbReference type="SUPFAM" id="SSF53681">
    <property type="entry name" value="Aspartate/glutamate racemase"/>
    <property type="match status" value="2"/>
</dbReference>
<dbReference type="EMBL" id="SLXD01000005">
    <property type="protein sequence ID" value="TCP02887.1"/>
    <property type="molecule type" value="Genomic_DNA"/>
</dbReference>
<accession>A0A4R2MDZ1</accession>
<dbReference type="PANTHER" id="PTHR21198:SF7">
    <property type="entry name" value="ASPARTATE-GLUTAMATE RACEMASE FAMILY"/>
    <property type="match status" value="1"/>
</dbReference>
<dbReference type="GO" id="GO:0047661">
    <property type="term" value="F:amino-acid racemase activity"/>
    <property type="evidence" value="ECO:0007669"/>
    <property type="project" value="InterPro"/>
</dbReference>
<comment type="similarity">
    <text evidence="1">Belongs to the aspartate/glutamate racemases family.</text>
</comment>
<keyword evidence="2" id="KW-0413">Isomerase</keyword>
<evidence type="ECO:0000256" key="2">
    <source>
        <dbReference type="ARBA" id="ARBA00023235"/>
    </source>
</evidence>
<evidence type="ECO:0000256" key="1">
    <source>
        <dbReference type="ARBA" id="ARBA00007847"/>
    </source>
</evidence>
<dbReference type="NCBIfam" id="TIGR00035">
    <property type="entry name" value="asp_race"/>
    <property type="match status" value="1"/>
</dbReference>
<dbReference type="Proteomes" id="UP000295106">
    <property type="component" value="Unassembled WGS sequence"/>
</dbReference>
<dbReference type="AlphaFoldDB" id="A0A4R2MDZ1"/>
<dbReference type="InterPro" id="IPR001920">
    <property type="entry name" value="Asp/Glu_race"/>
</dbReference>
<dbReference type="InterPro" id="IPR004380">
    <property type="entry name" value="Asp_race"/>
</dbReference>
<dbReference type="InterPro" id="IPR015942">
    <property type="entry name" value="Asp/Glu/hydantoin_racemase"/>
</dbReference>
<comment type="caution">
    <text evidence="3">The sequence shown here is derived from an EMBL/GenBank/DDBJ whole genome shotgun (WGS) entry which is preliminary data.</text>
</comment>
<gene>
    <name evidence="3" type="ORF">EV684_10553</name>
</gene>
<dbReference type="RefSeq" id="WP_132646435.1">
    <property type="nucleotide sequence ID" value="NZ_CP181386.1"/>
</dbReference>
<evidence type="ECO:0000313" key="3">
    <source>
        <dbReference type="EMBL" id="TCP02887.1"/>
    </source>
</evidence>
<dbReference type="PANTHER" id="PTHR21198">
    <property type="entry name" value="GLUTAMATE RACEMASE"/>
    <property type="match status" value="1"/>
</dbReference>
<organism evidence="3 4">
    <name type="scientific">Rubrivivax gelatinosus</name>
    <name type="common">Rhodocyclus gelatinosus</name>
    <name type="synonym">Rhodopseudomonas gelatinosa</name>
    <dbReference type="NCBI Taxonomy" id="28068"/>
    <lineage>
        <taxon>Bacteria</taxon>
        <taxon>Pseudomonadati</taxon>
        <taxon>Pseudomonadota</taxon>
        <taxon>Betaproteobacteria</taxon>
        <taxon>Burkholderiales</taxon>
        <taxon>Sphaerotilaceae</taxon>
        <taxon>Rubrivivax</taxon>
    </lineage>
</organism>
<dbReference type="Gene3D" id="3.40.50.1860">
    <property type="match status" value="2"/>
</dbReference>
<dbReference type="GeneID" id="99684680"/>
<dbReference type="InterPro" id="IPR033134">
    <property type="entry name" value="Asp/Glu_racemase_AS_2"/>
</dbReference>
<dbReference type="OrthoDB" id="9803739at2"/>
<evidence type="ECO:0000313" key="4">
    <source>
        <dbReference type="Proteomes" id="UP000295106"/>
    </source>
</evidence>
<reference evidence="3 4" key="1">
    <citation type="submission" date="2019-03" db="EMBL/GenBank/DDBJ databases">
        <title>Genomic Encyclopedia of Type Strains, Phase IV (KMG-IV): sequencing the most valuable type-strain genomes for metagenomic binning, comparative biology and taxonomic classification.</title>
        <authorList>
            <person name="Goeker M."/>
        </authorList>
    </citation>
    <scope>NUCLEOTIDE SEQUENCE [LARGE SCALE GENOMIC DNA]</scope>
    <source>
        <strain evidence="3 4">DSM 1709</strain>
    </source>
</reference>
<sequence>MKTIGLIGGMSWESTLLYYQTLNREVARRLGGLHSARVLMHSLDFEEVVRGQRAGDWDALAALLRQAAEGLAAAGADCLLICTNTMHKIAAQVAGEGLPPLLHIADVTGTAIRARGLRRVALLGTRYTMEQPFYAEHLARLGVECIVPPEDERAEVHRIIFDELCRGQVLPASRQTLQLIVAGLTARGAEGVVLGCTELPLILAEDDVALPVFDTTTLHALAAVDFALHGAQPALAAA</sequence>
<protein>
    <submittedName>
        <fullName evidence="3">Aspartate racemase</fullName>
    </submittedName>
</protein>